<proteinExistence type="predicted"/>
<feature type="non-terminal residue" evidence="2">
    <location>
        <position position="1"/>
    </location>
</feature>
<dbReference type="EMBL" id="CABDUW010000363">
    <property type="protein sequence ID" value="VTJ67114.1"/>
    <property type="molecule type" value="Genomic_DNA"/>
</dbReference>
<feature type="compositionally biased region" description="Basic and acidic residues" evidence="1">
    <location>
        <begin position="1"/>
        <end position="17"/>
    </location>
</feature>
<evidence type="ECO:0000313" key="2">
    <source>
        <dbReference type="EMBL" id="VTJ67114.1"/>
    </source>
</evidence>
<accession>A0A5E4BBI7</accession>
<protein>
    <submittedName>
        <fullName evidence="2">Uncharacterized protein</fullName>
    </submittedName>
</protein>
<feature type="region of interest" description="Disordered" evidence="1">
    <location>
        <begin position="1"/>
        <end position="35"/>
    </location>
</feature>
<name>A0A5E4BBI7_MARMO</name>
<dbReference type="Proteomes" id="UP000335636">
    <property type="component" value="Unassembled WGS sequence"/>
</dbReference>
<evidence type="ECO:0000313" key="3">
    <source>
        <dbReference type="Proteomes" id="UP000335636"/>
    </source>
</evidence>
<dbReference type="PANTHER" id="PTHR15141:SF75">
    <property type="entry name" value="ELONGIN-A"/>
    <property type="match status" value="1"/>
</dbReference>
<dbReference type="AlphaFoldDB" id="A0A5E4BBI7"/>
<keyword evidence="3" id="KW-1185">Reference proteome</keyword>
<sequence length="116" mass="12629">KQEKFGKGEAAVPEKVKVNSAPYTTGSSHVPASSSNFNPSFEELAYDSSSTSSAHWAQVVSSTVSYVLRKPALKNIAPMMPSQLKLSRTDFLKDKPSTFFGDGIWGTRKQDDRAGE</sequence>
<dbReference type="PANTHER" id="PTHR15141">
    <property type="entry name" value="TRANSCRIPTION ELONGATION FACTOR B POLYPEPTIDE 3"/>
    <property type="match status" value="1"/>
</dbReference>
<evidence type="ECO:0000256" key="1">
    <source>
        <dbReference type="SAM" id="MobiDB-lite"/>
    </source>
</evidence>
<comment type="caution">
    <text evidence="2">The sequence shown here is derived from an EMBL/GenBank/DDBJ whole genome shotgun (WGS) entry which is preliminary data.</text>
</comment>
<dbReference type="InterPro" id="IPR051870">
    <property type="entry name" value="Elongin-A_domain"/>
</dbReference>
<feature type="compositionally biased region" description="Polar residues" evidence="1">
    <location>
        <begin position="21"/>
        <end position="35"/>
    </location>
</feature>
<organism evidence="2 3">
    <name type="scientific">Marmota monax</name>
    <name type="common">Woodchuck</name>
    <dbReference type="NCBI Taxonomy" id="9995"/>
    <lineage>
        <taxon>Eukaryota</taxon>
        <taxon>Metazoa</taxon>
        <taxon>Chordata</taxon>
        <taxon>Craniata</taxon>
        <taxon>Vertebrata</taxon>
        <taxon>Euteleostomi</taxon>
        <taxon>Mammalia</taxon>
        <taxon>Eutheria</taxon>
        <taxon>Euarchontoglires</taxon>
        <taxon>Glires</taxon>
        <taxon>Rodentia</taxon>
        <taxon>Sciuromorpha</taxon>
        <taxon>Sciuridae</taxon>
        <taxon>Xerinae</taxon>
        <taxon>Marmotini</taxon>
        <taxon>Marmota</taxon>
    </lineage>
</organism>
<gene>
    <name evidence="2" type="ORF">MONAX_5E039407</name>
</gene>
<reference evidence="2" key="1">
    <citation type="submission" date="2019-04" db="EMBL/GenBank/DDBJ databases">
        <authorList>
            <person name="Alioto T."/>
            <person name="Alioto T."/>
        </authorList>
    </citation>
    <scope>NUCLEOTIDE SEQUENCE [LARGE SCALE GENOMIC DNA]</scope>
</reference>